<dbReference type="PANTHER" id="PTHR35401:SF2">
    <property type="entry name" value="ABC-TYPE TRANSPORT SYSTEM"/>
    <property type="match status" value="1"/>
</dbReference>
<sequence>MQAELKMDSRIDMKIDSETKMLAERAAAACGQSLSAYLYSLIRQNAPKVLEEQQKIQLSNQQYNAFIAACEQAENWRLPEKLISEIQSMDNEFPKWR</sequence>
<protein>
    <submittedName>
        <fullName evidence="3">Uncharacterized protein conserved in bacteria</fullName>
    </submittedName>
</protein>
<reference evidence="3 4" key="1">
    <citation type="submission" date="2018-06" db="EMBL/GenBank/DDBJ databases">
        <authorList>
            <consortium name="Pathogen Informatics"/>
            <person name="Doyle S."/>
        </authorList>
    </citation>
    <scope>NUCLEOTIDE SEQUENCE [LARGE SCALE GENOMIC DNA]</scope>
    <source>
        <strain evidence="3 4">NCTC10529</strain>
    </source>
</reference>
<dbReference type="GO" id="GO:0006355">
    <property type="term" value="P:regulation of DNA-templated transcription"/>
    <property type="evidence" value="ECO:0007669"/>
    <property type="project" value="InterPro"/>
</dbReference>
<accession>A0AAX2J3R8</accession>
<evidence type="ECO:0000256" key="1">
    <source>
        <dbReference type="ARBA" id="ARBA00022649"/>
    </source>
</evidence>
<dbReference type="KEGG" id="kki:KKKWG1_1127"/>
<keyword evidence="1" id="KW-1277">Toxin-antitoxin system</keyword>
<dbReference type="Proteomes" id="UP000248598">
    <property type="component" value="Chromosome 1"/>
</dbReference>
<dbReference type="SUPFAM" id="SSF47598">
    <property type="entry name" value="Ribbon-helix-helix"/>
    <property type="match status" value="1"/>
</dbReference>
<dbReference type="Pfam" id="PF08681">
    <property type="entry name" value="TacA1"/>
    <property type="match status" value="1"/>
</dbReference>
<dbReference type="InterPro" id="IPR014795">
    <property type="entry name" value="TacA_1-like"/>
</dbReference>
<comment type="similarity">
    <text evidence="2">Belongs to the TacA antitoxin family.</text>
</comment>
<evidence type="ECO:0000313" key="3">
    <source>
        <dbReference type="EMBL" id="SQH24984.1"/>
    </source>
</evidence>
<organism evidence="3 4">
    <name type="scientific">Kingella kingae</name>
    <dbReference type="NCBI Taxonomy" id="504"/>
    <lineage>
        <taxon>Bacteria</taxon>
        <taxon>Pseudomonadati</taxon>
        <taxon>Pseudomonadota</taxon>
        <taxon>Betaproteobacteria</taxon>
        <taxon>Neisseriales</taxon>
        <taxon>Neisseriaceae</taxon>
        <taxon>Kingella</taxon>
    </lineage>
</organism>
<dbReference type="RefSeq" id="WP_003785861.1">
    <property type="nucleotide sequence ID" value="NZ_CP050136.1"/>
</dbReference>
<dbReference type="AlphaFoldDB" id="A0AAX2J3R8"/>
<evidence type="ECO:0000256" key="2">
    <source>
        <dbReference type="ARBA" id="ARBA00049988"/>
    </source>
</evidence>
<dbReference type="InterPro" id="IPR010985">
    <property type="entry name" value="Ribbon_hlx_hlx"/>
</dbReference>
<gene>
    <name evidence="3" type="ORF">NCTC10529_01179</name>
</gene>
<evidence type="ECO:0000313" key="4">
    <source>
        <dbReference type="Proteomes" id="UP000248598"/>
    </source>
</evidence>
<dbReference type="EMBL" id="LS483426">
    <property type="protein sequence ID" value="SQH24984.1"/>
    <property type="molecule type" value="Genomic_DNA"/>
</dbReference>
<dbReference type="GeneID" id="93262469"/>
<name>A0AAX2J3R8_KINKI</name>
<dbReference type="PANTHER" id="PTHR35401">
    <property type="entry name" value="COPG FAMILY HELIX-TURN-HELIX PROTEIN-RELATED-RELATED"/>
    <property type="match status" value="1"/>
</dbReference>
<dbReference type="Gene3D" id="1.20.5.780">
    <property type="entry name" value="Single helix bin"/>
    <property type="match status" value="1"/>
</dbReference>
<proteinExistence type="inferred from homology"/>